<dbReference type="InterPro" id="IPR007232">
    <property type="entry name" value="Rad52_Rad59_Rad22"/>
</dbReference>
<dbReference type="OrthoDB" id="18467at2759"/>
<evidence type="ECO:0000256" key="4">
    <source>
        <dbReference type="ARBA" id="ARBA00023204"/>
    </source>
</evidence>
<feature type="region of interest" description="Disordered" evidence="5">
    <location>
        <begin position="250"/>
        <end position="291"/>
    </location>
</feature>
<evidence type="ECO:0000313" key="7">
    <source>
        <dbReference type="Proteomes" id="UP000076078"/>
    </source>
</evidence>
<proteinExistence type="inferred from homology"/>
<dbReference type="InterPro" id="IPR042525">
    <property type="entry name" value="Rad52_Rad59_Rad22_sf"/>
</dbReference>
<dbReference type="FunFam" id="3.30.390.80:FF:000001">
    <property type="entry name" value="DNA repair protein RAD52 homolog"/>
    <property type="match status" value="1"/>
</dbReference>
<feature type="compositionally biased region" description="Low complexity" evidence="5">
    <location>
        <begin position="250"/>
        <end position="274"/>
    </location>
</feature>
<dbReference type="Gene3D" id="3.30.390.80">
    <property type="entry name" value="DNA repair protein Rad52/59/22"/>
    <property type="match status" value="1"/>
</dbReference>
<feature type="compositionally biased region" description="Low complexity" evidence="5">
    <location>
        <begin position="188"/>
        <end position="226"/>
    </location>
</feature>
<name>A0A151Z3N0_TIELA</name>
<dbReference type="GO" id="GO:0005634">
    <property type="term" value="C:nucleus"/>
    <property type="evidence" value="ECO:0007669"/>
    <property type="project" value="TreeGrafter"/>
</dbReference>
<keyword evidence="3" id="KW-0233">DNA recombination</keyword>
<dbReference type="AlphaFoldDB" id="A0A151Z3N0"/>
<dbReference type="GO" id="GO:0006312">
    <property type="term" value="P:mitotic recombination"/>
    <property type="evidence" value="ECO:0007669"/>
    <property type="project" value="TreeGrafter"/>
</dbReference>
<dbReference type="OMA" id="CRIVDCN"/>
<dbReference type="FunCoup" id="A0A151Z3N0">
    <property type="interactions" value="56"/>
</dbReference>
<reference evidence="6 7" key="1">
    <citation type="submission" date="2015-12" db="EMBL/GenBank/DDBJ databases">
        <title>Dictyostelia acquired genes for synthesis and detection of signals that induce cell-type specialization by lateral gene transfer from prokaryotes.</title>
        <authorList>
            <person name="Gloeckner G."/>
            <person name="Schaap P."/>
        </authorList>
    </citation>
    <scope>NUCLEOTIDE SEQUENCE [LARGE SCALE GENOMIC DNA]</scope>
    <source>
        <strain evidence="6 7">TK</strain>
    </source>
</reference>
<dbReference type="Pfam" id="PF04098">
    <property type="entry name" value="Rad52_Rad22"/>
    <property type="match status" value="1"/>
</dbReference>
<dbReference type="EMBL" id="LODT01000051">
    <property type="protein sequence ID" value="KYQ88572.1"/>
    <property type="molecule type" value="Genomic_DNA"/>
</dbReference>
<accession>A0A151Z3N0</accession>
<keyword evidence="4" id="KW-0234">DNA repair</keyword>
<protein>
    <submittedName>
        <fullName evidence="6">DNA repair and recombination protein</fullName>
    </submittedName>
</protein>
<dbReference type="Proteomes" id="UP000076078">
    <property type="component" value="Unassembled WGS sequence"/>
</dbReference>
<comment type="caution">
    <text evidence="6">The sequence shown here is derived from an EMBL/GenBank/DDBJ whole genome shotgun (WGS) entry which is preliminary data.</text>
</comment>
<comment type="similarity">
    <text evidence="1">Belongs to the RAD52 family.</text>
</comment>
<dbReference type="SUPFAM" id="SSF54768">
    <property type="entry name" value="dsRNA-binding domain-like"/>
    <property type="match status" value="1"/>
</dbReference>
<dbReference type="PANTHER" id="PTHR12132:SF1">
    <property type="entry name" value="DNA REPAIR PROTEIN RAD52 HOMOLOG"/>
    <property type="match status" value="1"/>
</dbReference>
<dbReference type="STRING" id="361077.A0A151Z3N0"/>
<dbReference type="PANTHER" id="PTHR12132">
    <property type="entry name" value="DNA REPAIR AND RECOMBINATION PROTEIN RAD52, RAD59"/>
    <property type="match status" value="1"/>
</dbReference>
<organism evidence="6 7">
    <name type="scientific">Tieghemostelium lacteum</name>
    <name type="common">Slime mold</name>
    <name type="synonym">Dictyostelium lacteum</name>
    <dbReference type="NCBI Taxonomy" id="361077"/>
    <lineage>
        <taxon>Eukaryota</taxon>
        <taxon>Amoebozoa</taxon>
        <taxon>Evosea</taxon>
        <taxon>Eumycetozoa</taxon>
        <taxon>Dictyostelia</taxon>
        <taxon>Dictyosteliales</taxon>
        <taxon>Raperosteliaceae</taxon>
        <taxon>Tieghemostelium</taxon>
    </lineage>
</organism>
<dbReference type="InParanoid" id="A0A151Z3N0"/>
<gene>
    <name evidence="6" type="ORF">DLAC_11305</name>
</gene>
<dbReference type="GO" id="GO:0045002">
    <property type="term" value="P:double-strand break repair via single-strand annealing"/>
    <property type="evidence" value="ECO:0007669"/>
    <property type="project" value="TreeGrafter"/>
</dbReference>
<evidence type="ECO:0000256" key="1">
    <source>
        <dbReference type="ARBA" id="ARBA00006638"/>
    </source>
</evidence>
<dbReference type="InterPro" id="IPR041247">
    <property type="entry name" value="Rad52_fam"/>
</dbReference>
<keyword evidence="7" id="KW-1185">Reference proteome</keyword>
<evidence type="ECO:0000256" key="5">
    <source>
        <dbReference type="SAM" id="MobiDB-lite"/>
    </source>
</evidence>
<evidence type="ECO:0000256" key="3">
    <source>
        <dbReference type="ARBA" id="ARBA00023172"/>
    </source>
</evidence>
<feature type="region of interest" description="Disordered" evidence="5">
    <location>
        <begin position="176"/>
        <end position="234"/>
    </location>
</feature>
<keyword evidence="2" id="KW-0227">DNA damage</keyword>
<dbReference type="GO" id="GO:0000724">
    <property type="term" value="P:double-strand break repair via homologous recombination"/>
    <property type="evidence" value="ECO:0007669"/>
    <property type="project" value="TreeGrafter"/>
</dbReference>
<sequence length="291" mass="31803">MITDQVNEENNTQGGVGQSVQEFLFGKTPFTEEEFNRISNELKKHVADDDVAVRPGPGGTQLAYLETYKVINFANAIFGFNGWSSTITELQADFVENTGSGKFRVGVTAIVRITLKDGTMREDIGYGSHDNPSKGMAICNAKKEAVSDAHKRAFRLFGNGLGNFLYDKEIQKSIGIEKKNKKKPPTNPLTTAPNTVQTTTTTPTTTTNTVTAVQPQPVAKPPTTTNPTPPTHKPIALSIAKPIAVVQQQPPQPVNNNQIPPQQVQSQPQIFQTQSLQDQDNFSFDESDMLS</sequence>
<evidence type="ECO:0000313" key="6">
    <source>
        <dbReference type="EMBL" id="KYQ88572.1"/>
    </source>
</evidence>
<evidence type="ECO:0000256" key="2">
    <source>
        <dbReference type="ARBA" id="ARBA00022763"/>
    </source>
</evidence>